<protein>
    <submittedName>
        <fullName evidence="2">Uncharacterized protein</fullName>
    </submittedName>
</protein>
<feature type="non-terminal residue" evidence="2">
    <location>
        <position position="1"/>
    </location>
</feature>
<organism evidence="2">
    <name type="scientific">uncultured Thermoleophilia bacterium</name>
    <dbReference type="NCBI Taxonomy" id="1497501"/>
    <lineage>
        <taxon>Bacteria</taxon>
        <taxon>Bacillati</taxon>
        <taxon>Actinomycetota</taxon>
        <taxon>Thermoleophilia</taxon>
        <taxon>environmental samples</taxon>
    </lineage>
</organism>
<dbReference type="EMBL" id="CADCWC010000299">
    <property type="protein sequence ID" value="CAA9542539.1"/>
    <property type="molecule type" value="Genomic_DNA"/>
</dbReference>
<reference evidence="2" key="1">
    <citation type="submission" date="2020-02" db="EMBL/GenBank/DDBJ databases">
        <authorList>
            <person name="Meier V. D."/>
        </authorList>
    </citation>
    <scope>NUCLEOTIDE SEQUENCE</scope>
    <source>
        <strain evidence="2">AVDCRST_MAG79</strain>
    </source>
</reference>
<feature type="region of interest" description="Disordered" evidence="1">
    <location>
        <begin position="30"/>
        <end position="184"/>
    </location>
</feature>
<evidence type="ECO:0000313" key="2">
    <source>
        <dbReference type="EMBL" id="CAA9542539.1"/>
    </source>
</evidence>
<dbReference type="AlphaFoldDB" id="A0A6J4U7D4"/>
<evidence type="ECO:0000256" key="1">
    <source>
        <dbReference type="SAM" id="MobiDB-lite"/>
    </source>
</evidence>
<proteinExistence type="predicted"/>
<feature type="non-terminal residue" evidence="2">
    <location>
        <position position="184"/>
    </location>
</feature>
<sequence length="184" mass="19505">WTTRITSRCCAPASQPAAARGPISALVAVPSRSRSPTCSAREPASSPWTATRARCRSRHGRWPGAFRSSGWSSASRTSESRWRCRRSTGSSWPTRSISSRRTSSRRWSVGSRPTSAPAAGGSSSSTTRTRATGGSRIPSGRRVGHASPPRQGSSRRARSDGSRAAGSARSTRRSASARPAQPTP</sequence>
<gene>
    <name evidence="2" type="ORF">AVDCRST_MAG79-1987</name>
</gene>
<name>A0A6J4U7D4_9ACTN</name>
<feature type="compositionally biased region" description="Low complexity" evidence="1">
    <location>
        <begin position="162"/>
        <end position="178"/>
    </location>
</feature>
<feature type="compositionally biased region" description="Low complexity" evidence="1">
    <location>
        <begin position="67"/>
        <end position="77"/>
    </location>
</feature>
<feature type="compositionally biased region" description="Low complexity" evidence="1">
    <location>
        <begin position="87"/>
        <end position="136"/>
    </location>
</feature>
<accession>A0A6J4U7D4</accession>